<accession>A0A562JL76</accession>
<feature type="domain" description="ParB-like N-terminal" evidence="8">
    <location>
        <begin position="6"/>
        <end position="96"/>
    </location>
</feature>
<dbReference type="GO" id="GO:0000917">
    <property type="term" value="P:division septum assembly"/>
    <property type="evidence" value="ECO:0007669"/>
    <property type="project" value="UniProtKB-KW"/>
</dbReference>
<keyword evidence="3" id="KW-0963">Cytoplasm</keyword>
<keyword evidence="6" id="KW-0717">Septation</keyword>
<dbReference type="InterPro" id="IPR041468">
    <property type="entry name" value="HTH_ParB/Spo0J"/>
</dbReference>
<evidence type="ECO:0000256" key="6">
    <source>
        <dbReference type="ARBA" id="ARBA00023210"/>
    </source>
</evidence>
<dbReference type="Pfam" id="PF17762">
    <property type="entry name" value="HTH_ParB"/>
    <property type="match status" value="1"/>
</dbReference>
<dbReference type="AlphaFoldDB" id="A0A562JL76"/>
<keyword evidence="4" id="KW-0132">Cell division</keyword>
<evidence type="ECO:0000256" key="5">
    <source>
        <dbReference type="ARBA" id="ARBA00023125"/>
    </source>
</evidence>
<evidence type="ECO:0000256" key="7">
    <source>
        <dbReference type="ARBA" id="ARBA00023306"/>
    </source>
</evidence>
<reference evidence="9 10" key="1">
    <citation type="submission" date="2019-07" db="EMBL/GenBank/DDBJ databases">
        <title>Genomic Encyclopedia of Type Strains, Phase I: the one thousand microbial genomes (KMG-I) project.</title>
        <authorList>
            <person name="Kyrpides N."/>
        </authorList>
    </citation>
    <scope>NUCLEOTIDE SEQUENCE [LARGE SCALE GENOMIC DNA]</scope>
    <source>
        <strain evidence="9 10">DSM 13558</strain>
    </source>
</reference>
<name>A0A562JL76_9FIRM</name>
<organism evidence="9 10">
    <name type="scientific">Sedimentibacter saalensis</name>
    <dbReference type="NCBI Taxonomy" id="130788"/>
    <lineage>
        <taxon>Bacteria</taxon>
        <taxon>Bacillati</taxon>
        <taxon>Bacillota</taxon>
        <taxon>Tissierellia</taxon>
        <taxon>Sedimentibacter</taxon>
    </lineage>
</organism>
<dbReference type="GO" id="GO:0045881">
    <property type="term" value="P:positive regulation of sporulation resulting in formation of a cellular spore"/>
    <property type="evidence" value="ECO:0007669"/>
    <property type="project" value="TreeGrafter"/>
</dbReference>
<proteinExistence type="inferred from homology"/>
<dbReference type="FunFam" id="3.90.1530.30:FF:000001">
    <property type="entry name" value="Chromosome partitioning protein ParB"/>
    <property type="match status" value="1"/>
</dbReference>
<keyword evidence="7" id="KW-0131">Cell cycle</keyword>
<comment type="subcellular location">
    <subcellularLocation>
        <location evidence="1">Cytoplasm</location>
        <location evidence="1">Nucleoid</location>
    </subcellularLocation>
</comment>
<dbReference type="OrthoDB" id="9802051at2"/>
<protein>
    <submittedName>
        <fullName evidence="9">ParB family chromosome partitioning protein</fullName>
    </submittedName>
</protein>
<dbReference type="Gene3D" id="1.10.10.2830">
    <property type="match status" value="1"/>
</dbReference>
<dbReference type="InterPro" id="IPR003115">
    <property type="entry name" value="ParB_N"/>
</dbReference>
<dbReference type="EMBL" id="VLKH01000001">
    <property type="protein sequence ID" value="TWH83940.1"/>
    <property type="molecule type" value="Genomic_DNA"/>
</dbReference>
<dbReference type="InterPro" id="IPR036086">
    <property type="entry name" value="ParB/Sulfiredoxin_sf"/>
</dbReference>
<evidence type="ECO:0000259" key="8">
    <source>
        <dbReference type="SMART" id="SM00470"/>
    </source>
</evidence>
<dbReference type="SMART" id="SM00470">
    <property type="entry name" value="ParB"/>
    <property type="match status" value="1"/>
</dbReference>
<sequence length="262" mass="30426">MISSIVNIDVNKIIPNKNQPRKIFDDRALEELSQSIKNYGIIQPITVRKIYDDIYEIIAGERRFKAVKLLGRETIPAVIIEVKEEESAAMALIENLQREDLDFIEEAMAYERLIEDFELNQTQLAEKLGKSQSTIANKMRILKLPESVKQKIREGSLSERHARALLKLDDEELLLSIVEKIIKKDLNVSETEKLVSSIAEDVNLKKIKDKRYVRNFINYKIYINTIKNAYNEIVKTGIEARFEQEESEEFIEIKVKIPKKSM</sequence>
<dbReference type="RefSeq" id="WP_145079612.1">
    <property type="nucleotide sequence ID" value="NZ_DAMBUX010000006.1"/>
</dbReference>
<dbReference type="InterPro" id="IPR023705">
    <property type="entry name" value="Nucleoid_occlusion_protein"/>
</dbReference>
<dbReference type="InterPro" id="IPR004437">
    <property type="entry name" value="ParB/RepB/Spo0J"/>
</dbReference>
<dbReference type="InterPro" id="IPR050336">
    <property type="entry name" value="Chromosome_partition/occlusion"/>
</dbReference>
<dbReference type="NCBIfam" id="TIGR04285">
    <property type="entry name" value="nucleoid_noc"/>
    <property type="match status" value="1"/>
</dbReference>
<dbReference type="CDD" id="cd16393">
    <property type="entry name" value="SPO0J_N"/>
    <property type="match status" value="1"/>
</dbReference>
<dbReference type="GO" id="GO:0009295">
    <property type="term" value="C:nucleoid"/>
    <property type="evidence" value="ECO:0007669"/>
    <property type="project" value="UniProtKB-SubCell"/>
</dbReference>
<dbReference type="PANTHER" id="PTHR33375">
    <property type="entry name" value="CHROMOSOME-PARTITIONING PROTEIN PARB-RELATED"/>
    <property type="match status" value="1"/>
</dbReference>
<dbReference type="SUPFAM" id="SSF109709">
    <property type="entry name" value="KorB DNA-binding domain-like"/>
    <property type="match status" value="1"/>
</dbReference>
<comment type="caution">
    <text evidence="9">The sequence shown here is derived from an EMBL/GenBank/DDBJ whole genome shotgun (WGS) entry which is preliminary data.</text>
</comment>
<dbReference type="PANTHER" id="PTHR33375:SF8">
    <property type="entry name" value="NUCLEOID OCCLUSION PROTEIN"/>
    <property type="match status" value="1"/>
</dbReference>
<evidence type="ECO:0000313" key="10">
    <source>
        <dbReference type="Proteomes" id="UP000315343"/>
    </source>
</evidence>
<dbReference type="GO" id="GO:0005694">
    <property type="term" value="C:chromosome"/>
    <property type="evidence" value="ECO:0007669"/>
    <property type="project" value="TreeGrafter"/>
</dbReference>
<keyword evidence="5" id="KW-0238">DNA-binding</keyword>
<dbReference type="GO" id="GO:0003677">
    <property type="term" value="F:DNA binding"/>
    <property type="evidence" value="ECO:0007669"/>
    <property type="project" value="UniProtKB-KW"/>
</dbReference>
<keyword evidence="10" id="KW-1185">Reference proteome</keyword>
<gene>
    <name evidence="9" type="ORF">LY60_00562</name>
</gene>
<evidence type="ECO:0000256" key="3">
    <source>
        <dbReference type="ARBA" id="ARBA00022490"/>
    </source>
</evidence>
<dbReference type="FunFam" id="1.10.10.2830:FF:000001">
    <property type="entry name" value="Chromosome partitioning protein ParB"/>
    <property type="match status" value="1"/>
</dbReference>
<evidence type="ECO:0000256" key="4">
    <source>
        <dbReference type="ARBA" id="ARBA00022618"/>
    </source>
</evidence>
<evidence type="ECO:0000256" key="2">
    <source>
        <dbReference type="ARBA" id="ARBA00006295"/>
    </source>
</evidence>
<dbReference type="GO" id="GO:0007059">
    <property type="term" value="P:chromosome segregation"/>
    <property type="evidence" value="ECO:0007669"/>
    <property type="project" value="TreeGrafter"/>
</dbReference>
<dbReference type="Pfam" id="PF02195">
    <property type="entry name" value="ParB_N"/>
    <property type="match status" value="1"/>
</dbReference>
<dbReference type="Proteomes" id="UP000315343">
    <property type="component" value="Unassembled WGS sequence"/>
</dbReference>
<dbReference type="SUPFAM" id="SSF110849">
    <property type="entry name" value="ParB/Sulfiredoxin"/>
    <property type="match status" value="1"/>
</dbReference>
<dbReference type="NCBIfam" id="TIGR00180">
    <property type="entry name" value="parB_part"/>
    <property type="match status" value="1"/>
</dbReference>
<dbReference type="Gene3D" id="3.90.1530.30">
    <property type="match status" value="1"/>
</dbReference>
<evidence type="ECO:0000313" key="9">
    <source>
        <dbReference type="EMBL" id="TWH83940.1"/>
    </source>
</evidence>
<evidence type="ECO:0000256" key="1">
    <source>
        <dbReference type="ARBA" id="ARBA00004453"/>
    </source>
</evidence>
<comment type="similarity">
    <text evidence="2">Belongs to the ParB family.</text>
</comment>